<reference evidence="1" key="1">
    <citation type="submission" date="2022-05" db="EMBL/GenBank/DDBJ databases">
        <title>Alysiella filiformis genome sequencing.</title>
        <authorList>
            <person name="Viehboeck T."/>
        </authorList>
    </citation>
    <scope>NUCLEOTIDE SEQUENCE</scope>
    <source>
        <strain evidence="1">DSM 2580</strain>
    </source>
</reference>
<sequence>MRLDFCARALYYPPLLYEAIVFSQPHYRLVFCFAPYAARFRLQVVADVTTGSASDNACP</sequence>
<dbReference type="RefSeq" id="WP_156932212.1">
    <property type="nucleotide sequence ID" value="NZ_CP097501.1"/>
</dbReference>
<dbReference type="AlphaFoldDB" id="A0AAE9KYF4"/>
<dbReference type="Proteomes" id="UP001056819">
    <property type="component" value="Chromosome"/>
</dbReference>
<evidence type="ECO:0000313" key="1">
    <source>
        <dbReference type="EMBL" id="URD67537.1"/>
    </source>
</evidence>
<accession>A0AAE9KYF4</accession>
<dbReference type="EMBL" id="CP097501">
    <property type="protein sequence ID" value="URD67537.1"/>
    <property type="molecule type" value="Genomic_DNA"/>
</dbReference>
<protein>
    <submittedName>
        <fullName evidence="1">Uncharacterized protein</fullName>
    </submittedName>
</protein>
<organism evidence="1 2">
    <name type="scientific">Conchiformibius steedae DSM 2580</name>
    <dbReference type="NCBI Taxonomy" id="1121352"/>
    <lineage>
        <taxon>Bacteria</taxon>
        <taxon>Pseudomonadati</taxon>
        <taxon>Pseudomonadota</taxon>
        <taxon>Betaproteobacteria</taxon>
        <taxon>Neisseriales</taxon>
        <taxon>Neisseriaceae</taxon>
        <taxon>Conchiformibius</taxon>
    </lineage>
</organism>
<proteinExistence type="predicted"/>
<evidence type="ECO:0000313" key="2">
    <source>
        <dbReference type="Proteomes" id="UP001056819"/>
    </source>
</evidence>
<gene>
    <name evidence="1" type="ORF">LNQ82_10235</name>
</gene>
<name>A0AAE9KYF4_9NEIS</name>